<dbReference type="Proteomes" id="UP000078200">
    <property type="component" value="Unassembled WGS sequence"/>
</dbReference>
<accession>A0A1A9V4H7</accession>
<proteinExistence type="predicted"/>
<evidence type="ECO:0000313" key="2">
    <source>
        <dbReference type="EnsemblMetazoa" id="GAUT025589-PA"/>
    </source>
</evidence>
<organism evidence="2 3">
    <name type="scientific">Glossina austeni</name>
    <name type="common">Savannah tsetse fly</name>
    <dbReference type="NCBI Taxonomy" id="7395"/>
    <lineage>
        <taxon>Eukaryota</taxon>
        <taxon>Metazoa</taxon>
        <taxon>Ecdysozoa</taxon>
        <taxon>Arthropoda</taxon>
        <taxon>Hexapoda</taxon>
        <taxon>Insecta</taxon>
        <taxon>Pterygota</taxon>
        <taxon>Neoptera</taxon>
        <taxon>Endopterygota</taxon>
        <taxon>Diptera</taxon>
        <taxon>Brachycera</taxon>
        <taxon>Muscomorpha</taxon>
        <taxon>Hippoboscoidea</taxon>
        <taxon>Glossinidae</taxon>
        <taxon>Glossina</taxon>
    </lineage>
</organism>
<sequence length="127" mass="15190">MNNESTSGLRLIQKYRPKRPAFNAPCIMHIFVFVVVTIDLIDLIALYEQHADSHYPKRSLNLVNEHVKQVHILHIFTLHGMRNMPLSITDDSMKIINYYNARILWWWVDGYRKYETLMQFISYSYKV</sequence>
<feature type="transmembrane region" description="Helical" evidence="1">
    <location>
        <begin position="21"/>
        <end position="47"/>
    </location>
</feature>
<dbReference type="AlphaFoldDB" id="A0A1A9V4H7"/>
<dbReference type="EnsemblMetazoa" id="GAUT025589-RA">
    <property type="protein sequence ID" value="GAUT025589-PA"/>
    <property type="gene ID" value="GAUT025589"/>
</dbReference>
<protein>
    <submittedName>
        <fullName evidence="2">Uncharacterized protein</fullName>
    </submittedName>
</protein>
<reference evidence="2" key="1">
    <citation type="submission" date="2020-05" db="UniProtKB">
        <authorList>
            <consortium name="EnsemblMetazoa"/>
        </authorList>
    </citation>
    <scope>IDENTIFICATION</scope>
    <source>
        <strain evidence="2">TTRI</strain>
    </source>
</reference>
<keyword evidence="1" id="KW-0472">Membrane</keyword>
<dbReference type="VEuPathDB" id="VectorBase:GAUT025589"/>
<evidence type="ECO:0000313" key="3">
    <source>
        <dbReference type="Proteomes" id="UP000078200"/>
    </source>
</evidence>
<name>A0A1A9V4H7_GLOAU</name>
<keyword evidence="3" id="KW-1185">Reference proteome</keyword>
<evidence type="ECO:0000256" key="1">
    <source>
        <dbReference type="SAM" id="Phobius"/>
    </source>
</evidence>
<keyword evidence="1" id="KW-0812">Transmembrane</keyword>
<keyword evidence="1" id="KW-1133">Transmembrane helix</keyword>